<accession>A0AAF1BM98</accession>
<organism evidence="1 2">
    <name type="scientific">Vanrija pseudolonga</name>
    <dbReference type="NCBI Taxonomy" id="143232"/>
    <lineage>
        <taxon>Eukaryota</taxon>
        <taxon>Fungi</taxon>
        <taxon>Dikarya</taxon>
        <taxon>Basidiomycota</taxon>
        <taxon>Agaricomycotina</taxon>
        <taxon>Tremellomycetes</taxon>
        <taxon>Trichosporonales</taxon>
        <taxon>Trichosporonaceae</taxon>
        <taxon>Vanrija</taxon>
    </lineage>
</organism>
<reference evidence="1" key="1">
    <citation type="submission" date="2023-10" db="EMBL/GenBank/DDBJ databases">
        <authorList>
            <person name="Noh H."/>
        </authorList>
    </citation>
    <scope>NUCLEOTIDE SEQUENCE</scope>
    <source>
        <strain evidence="1">DUCC4014</strain>
    </source>
</reference>
<evidence type="ECO:0000313" key="1">
    <source>
        <dbReference type="EMBL" id="WOO76468.1"/>
    </source>
</evidence>
<sequence length="59" mass="6776">MPPASEVPTPDLSAAAEEFLMRYGGWEAFCRYYALNPFIREEYRDAVQMLAIVMDRNTA</sequence>
<dbReference type="AlphaFoldDB" id="A0AAF1BM98"/>
<dbReference type="GeneID" id="87803351"/>
<proteinExistence type="predicted"/>
<evidence type="ECO:0000313" key="2">
    <source>
        <dbReference type="Proteomes" id="UP000827549"/>
    </source>
</evidence>
<gene>
    <name evidence="1" type="ORF">LOC62_01G000089</name>
</gene>
<keyword evidence="2" id="KW-1185">Reference proteome</keyword>
<dbReference type="EMBL" id="CP086714">
    <property type="protein sequence ID" value="WOO76468.1"/>
    <property type="molecule type" value="Genomic_DNA"/>
</dbReference>
<name>A0AAF1BM98_9TREE</name>
<protein>
    <submittedName>
        <fullName evidence="1">Uncharacterized protein</fullName>
    </submittedName>
</protein>
<dbReference type="RefSeq" id="XP_062622500.1">
    <property type="nucleotide sequence ID" value="XM_062766516.1"/>
</dbReference>
<dbReference type="Proteomes" id="UP000827549">
    <property type="component" value="Chromosome 1"/>
</dbReference>